<name>A0ABS8XVV0_9BURK</name>
<gene>
    <name evidence="1" type="ORF">LXT13_11305</name>
</gene>
<protein>
    <submittedName>
        <fullName evidence="1">Uncharacterized protein</fullName>
    </submittedName>
</protein>
<organism evidence="1 2">
    <name type="scientific">Pelomonas cellulosilytica</name>
    <dbReference type="NCBI Taxonomy" id="2906762"/>
    <lineage>
        <taxon>Bacteria</taxon>
        <taxon>Pseudomonadati</taxon>
        <taxon>Pseudomonadota</taxon>
        <taxon>Betaproteobacteria</taxon>
        <taxon>Burkholderiales</taxon>
        <taxon>Sphaerotilaceae</taxon>
        <taxon>Roseateles</taxon>
    </lineage>
</organism>
<proteinExistence type="predicted"/>
<evidence type="ECO:0000313" key="2">
    <source>
        <dbReference type="Proteomes" id="UP001200741"/>
    </source>
</evidence>
<reference evidence="1 2" key="1">
    <citation type="submission" date="2021-12" db="EMBL/GenBank/DDBJ databases">
        <title>Genome seq of P8.</title>
        <authorList>
            <person name="Seo T."/>
        </authorList>
    </citation>
    <scope>NUCLEOTIDE SEQUENCE [LARGE SCALE GENOMIC DNA]</scope>
    <source>
        <strain evidence="1 2">P8</strain>
    </source>
</reference>
<dbReference type="Proteomes" id="UP001200741">
    <property type="component" value="Unassembled WGS sequence"/>
</dbReference>
<dbReference type="RefSeq" id="WP_233372034.1">
    <property type="nucleotide sequence ID" value="NZ_JAJTWU010000004.1"/>
</dbReference>
<sequence>MQSIVQILKVNEVKKGTSKKTGNPYEMQDAECILLNDDGTVGQVGALDIPKSLMGKVETGTFTASFAMQANWQSRRLEAVLTGLVPVPPGTYGTPKASPVTKQVATAAAA</sequence>
<comment type="caution">
    <text evidence="1">The sequence shown here is derived from an EMBL/GenBank/DDBJ whole genome shotgun (WGS) entry which is preliminary data.</text>
</comment>
<accession>A0ABS8XVV0</accession>
<dbReference type="EMBL" id="JAJTWU010000004">
    <property type="protein sequence ID" value="MCE4555012.1"/>
    <property type="molecule type" value="Genomic_DNA"/>
</dbReference>
<keyword evidence="2" id="KW-1185">Reference proteome</keyword>
<evidence type="ECO:0000313" key="1">
    <source>
        <dbReference type="EMBL" id="MCE4555012.1"/>
    </source>
</evidence>